<name>A0A944GYJ2_9BACI</name>
<dbReference type="InterPro" id="IPR027417">
    <property type="entry name" value="P-loop_NTPase"/>
</dbReference>
<dbReference type="PANTHER" id="PTHR37816:SF2">
    <property type="entry name" value="DNA TOPOLOGY MODULATION PROTEIN FLAR-RELATED PROTEIN"/>
    <property type="match status" value="1"/>
</dbReference>
<proteinExistence type="predicted"/>
<dbReference type="Proteomes" id="UP000761411">
    <property type="component" value="Unassembled WGS sequence"/>
</dbReference>
<protein>
    <submittedName>
        <fullName evidence="1">DNA topology modulation protein FlaR</fullName>
    </submittedName>
</protein>
<organism evidence="1 2">
    <name type="scientific">Mesobacillus boroniphilus</name>
    <dbReference type="NCBI Taxonomy" id="308892"/>
    <lineage>
        <taxon>Bacteria</taxon>
        <taxon>Bacillati</taxon>
        <taxon>Bacillota</taxon>
        <taxon>Bacilli</taxon>
        <taxon>Bacillales</taxon>
        <taxon>Bacillaceae</taxon>
        <taxon>Mesobacillus</taxon>
    </lineage>
</organism>
<dbReference type="Pfam" id="PF13238">
    <property type="entry name" value="AAA_18"/>
    <property type="match status" value="1"/>
</dbReference>
<accession>A0A944GYJ2</accession>
<evidence type="ECO:0000313" key="2">
    <source>
        <dbReference type="Proteomes" id="UP000761411"/>
    </source>
</evidence>
<evidence type="ECO:0000313" key="1">
    <source>
        <dbReference type="EMBL" id="MBS8266724.1"/>
    </source>
</evidence>
<dbReference type="EMBL" id="QTKX01000003">
    <property type="protein sequence ID" value="MBS8266724.1"/>
    <property type="molecule type" value="Genomic_DNA"/>
</dbReference>
<comment type="caution">
    <text evidence="1">The sequence shown here is derived from an EMBL/GenBank/DDBJ whole genome shotgun (WGS) entry which is preliminary data.</text>
</comment>
<dbReference type="SUPFAM" id="SSF52540">
    <property type="entry name" value="P-loop containing nucleoside triphosphate hydrolases"/>
    <property type="match status" value="1"/>
</dbReference>
<reference evidence="1 2" key="1">
    <citation type="journal article" date="2021" name="Microorganisms">
        <title>Bacterial Dimethylsulfoniopropionate Biosynthesis in the East China Sea.</title>
        <authorList>
            <person name="Liu J."/>
            <person name="Zhang Y."/>
            <person name="Liu J."/>
            <person name="Zhong H."/>
            <person name="Williams B.T."/>
            <person name="Zheng Y."/>
            <person name="Curson A.R.J."/>
            <person name="Sun C."/>
            <person name="Sun H."/>
            <person name="Song D."/>
            <person name="Wagner Mackenzie B."/>
            <person name="Bermejo Martinez A."/>
            <person name="Todd J.D."/>
            <person name="Zhang X.H."/>
        </authorList>
    </citation>
    <scope>NUCLEOTIDE SEQUENCE [LARGE SCALE GENOMIC DNA]</scope>
    <source>
        <strain evidence="1 2">ESS08</strain>
    </source>
</reference>
<dbReference type="AlphaFoldDB" id="A0A944GYJ2"/>
<gene>
    <name evidence="1" type="ORF">DYI25_20070</name>
</gene>
<dbReference type="InterPro" id="IPR052922">
    <property type="entry name" value="Cytidylate_Kinase-2"/>
</dbReference>
<dbReference type="RefSeq" id="WP_213372235.1">
    <property type="nucleotide sequence ID" value="NZ_QTKX01000003.1"/>
</dbReference>
<dbReference type="Gene3D" id="3.40.50.300">
    <property type="entry name" value="P-loop containing nucleotide triphosphate hydrolases"/>
    <property type="match status" value="1"/>
</dbReference>
<sequence length="183" mass="22062">MTNDQMKKIHIIGSVGSGKTTLARSLSTRFDLPHYELDNVVWKRTDRGDIRRSEKERDEYLQSIVKADSWIIEGVHYEWVAESFENADMIIFLDISYGKRKYRIIRRFILQKLGLEKANYAPTFKIFRKMFVWNRYFEEKSRQEILTILGVHQHKLYIVKESIDLEKIYFRRREHGRTDYTTC</sequence>
<keyword evidence="2" id="KW-1185">Reference proteome</keyword>
<dbReference type="PANTHER" id="PTHR37816">
    <property type="entry name" value="YALI0E33011P"/>
    <property type="match status" value="1"/>
</dbReference>